<keyword evidence="2" id="KW-0677">Repeat</keyword>
<dbReference type="Pfam" id="PF25173">
    <property type="entry name" value="Beta-prop_WDR3_1st"/>
    <property type="match status" value="1"/>
</dbReference>
<dbReference type="OrthoDB" id="2435530at2759"/>
<gene>
    <name evidence="4" type="ORF">BC936DRAFT_141299</name>
</gene>
<feature type="repeat" description="WD" evidence="3">
    <location>
        <begin position="117"/>
        <end position="150"/>
    </location>
</feature>
<dbReference type="GO" id="GO:0034388">
    <property type="term" value="C:Pwp2p-containing subcomplex of 90S preribosome"/>
    <property type="evidence" value="ECO:0007669"/>
    <property type="project" value="TreeGrafter"/>
</dbReference>
<protein>
    <submittedName>
        <fullName evidence="4">WD40-repeat-containing domain protein</fullName>
    </submittedName>
</protein>
<dbReference type="SMART" id="SM00320">
    <property type="entry name" value="WD40"/>
    <property type="match status" value="3"/>
</dbReference>
<dbReference type="PANTHER" id="PTHR19853">
    <property type="entry name" value="WD REPEAT CONTAINING PROTEIN 3 WDR3"/>
    <property type="match status" value="1"/>
</dbReference>
<dbReference type="EMBL" id="RBNI01019225">
    <property type="protein sequence ID" value="RUO96889.1"/>
    <property type="molecule type" value="Genomic_DNA"/>
</dbReference>
<dbReference type="AlphaFoldDB" id="A0A433A2H4"/>
<dbReference type="GO" id="GO:0030515">
    <property type="term" value="F:snoRNA binding"/>
    <property type="evidence" value="ECO:0007669"/>
    <property type="project" value="TreeGrafter"/>
</dbReference>
<dbReference type="InterPro" id="IPR019775">
    <property type="entry name" value="WD40_repeat_CS"/>
</dbReference>
<keyword evidence="5" id="KW-1185">Reference proteome</keyword>
<dbReference type="PROSITE" id="PS50294">
    <property type="entry name" value="WD_REPEATS_REGION"/>
    <property type="match status" value="2"/>
</dbReference>
<accession>A0A433A2H4</accession>
<sequence>MVKAYLRYEPKATFGIIASVQSNAIYNRDGKLAIAPALEDVVVWDLKKGTQVAKWHESTNKAEVTCIARSPNEVDYAVGYVFFSPALHHSRMNPFVPYNDGSIRLWSFKTSTCSVTFNGHRSAVTALAFDKNGTRLASGSRDTDLIVWDVVGEVGLYRLRGHKDQITCLYFLTRPTATDSATDATNATTTTATSNYLLSSSKDTLLKLWDLTTQHCVETLIAHRGEIWAFDVSRDQSVIVTGGSDADMKAWRVNWERLAGGEGEDEGVRMEMEMEMEEMKNGEE</sequence>
<dbReference type="PANTHER" id="PTHR19853:SF0">
    <property type="entry name" value="WD REPEAT-CONTAINING PROTEIN 3"/>
    <property type="match status" value="1"/>
</dbReference>
<feature type="non-terminal residue" evidence="4">
    <location>
        <position position="284"/>
    </location>
</feature>
<evidence type="ECO:0000313" key="4">
    <source>
        <dbReference type="EMBL" id="RUO96889.1"/>
    </source>
</evidence>
<keyword evidence="1 3" id="KW-0853">WD repeat</keyword>
<evidence type="ECO:0000256" key="1">
    <source>
        <dbReference type="ARBA" id="ARBA00022574"/>
    </source>
</evidence>
<proteinExistence type="predicted"/>
<dbReference type="GO" id="GO:0030490">
    <property type="term" value="P:maturation of SSU-rRNA"/>
    <property type="evidence" value="ECO:0007669"/>
    <property type="project" value="TreeGrafter"/>
</dbReference>
<dbReference type="InterPro" id="IPR015943">
    <property type="entry name" value="WD40/YVTN_repeat-like_dom_sf"/>
</dbReference>
<dbReference type="Gene3D" id="2.130.10.10">
    <property type="entry name" value="YVTN repeat-like/Quinoprotein amine dehydrogenase"/>
    <property type="match status" value="2"/>
</dbReference>
<organism evidence="4 5">
    <name type="scientific">Jimgerdemannia flammicorona</name>
    <dbReference type="NCBI Taxonomy" id="994334"/>
    <lineage>
        <taxon>Eukaryota</taxon>
        <taxon>Fungi</taxon>
        <taxon>Fungi incertae sedis</taxon>
        <taxon>Mucoromycota</taxon>
        <taxon>Mucoromycotina</taxon>
        <taxon>Endogonomycetes</taxon>
        <taxon>Endogonales</taxon>
        <taxon>Endogonaceae</taxon>
        <taxon>Jimgerdemannia</taxon>
    </lineage>
</organism>
<evidence type="ECO:0000256" key="2">
    <source>
        <dbReference type="ARBA" id="ARBA00022737"/>
    </source>
</evidence>
<dbReference type="PROSITE" id="PS00678">
    <property type="entry name" value="WD_REPEATS_1"/>
    <property type="match status" value="2"/>
</dbReference>
<feature type="repeat" description="WD" evidence="3">
    <location>
        <begin position="220"/>
        <end position="254"/>
    </location>
</feature>
<dbReference type="PRINTS" id="PR00320">
    <property type="entry name" value="GPROTEINBRPT"/>
</dbReference>
<reference evidence="4 5" key="1">
    <citation type="journal article" date="2018" name="New Phytol.">
        <title>Phylogenomics of Endogonaceae and evolution of mycorrhizas within Mucoromycota.</title>
        <authorList>
            <person name="Chang Y."/>
            <person name="Desiro A."/>
            <person name="Na H."/>
            <person name="Sandor L."/>
            <person name="Lipzen A."/>
            <person name="Clum A."/>
            <person name="Barry K."/>
            <person name="Grigoriev I.V."/>
            <person name="Martin F.M."/>
            <person name="Stajich J.E."/>
            <person name="Smith M.E."/>
            <person name="Bonito G."/>
            <person name="Spatafora J.W."/>
        </authorList>
    </citation>
    <scope>NUCLEOTIDE SEQUENCE [LARGE SCALE GENOMIC DNA]</scope>
    <source>
        <strain evidence="4 5">GMNB39</strain>
    </source>
</reference>
<dbReference type="PROSITE" id="PS50082">
    <property type="entry name" value="WD_REPEATS_2"/>
    <property type="match status" value="3"/>
</dbReference>
<dbReference type="InterPro" id="IPR051570">
    <property type="entry name" value="TBC1_cilium_biogenesis"/>
</dbReference>
<dbReference type="InterPro" id="IPR020472">
    <property type="entry name" value="WD40_PAC1"/>
</dbReference>
<evidence type="ECO:0000256" key="3">
    <source>
        <dbReference type="PROSITE-ProRule" id="PRU00221"/>
    </source>
</evidence>
<dbReference type="InterPro" id="IPR036322">
    <property type="entry name" value="WD40_repeat_dom_sf"/>
</dbReference>
<dbReference type="SUPFAM" id="SSF50978">
    <property type="entry name" value="WD40 repeat-like"/>
    <property type="match status" value="1"/>
</dbReference>
<dbReference type="InterPro" id="IPR001680">
    <property type="entry name" value="WD40_rpt"/>
</dbReference>
<feature type="repeat" description="WD" evidence="3">
    <location>
        <begin position="178"/>
        <end position="219"/>
    </location>
</feature>
<evidence type="ECO:0000313" key="5">
    <source>
        <dbReference type="Proteomes" id="UP000268093"/>
    </source>
</evidence>
<name>A0A433A2H4_9FUNG</name>
<dbReference type="Proteomes" id="UP000268093">
    <property type="component" value="Unassembled WGS sequence"/>
</dbReference>
<dbReference type="GO" id="GO:0032040">
    <property type="term" value="C:small-subunit processome"/>
    <property type="evidence" value="ECO:0007669"/>
    <property type="project" value="TreeGrafter"/>
</dbReference>
<comment type="caution">
    <text evidence="4">The sequence shown here is derived from an EMBL/GenBank/DDBJ whole genome shotgun (WGS) entry which is preliminary data.</text>
</comment>